<accession>A0A4R2MCU3</accession>
<dbReference type="EMBL" id="SLXD01000002">
    <property type="protein sequence ID" value="TCP04390.1"/>
    <property type="molecule type" value="Genomic_DNA"/>
</dbReference>
<proteinExistence type="predicted"/>
<gene>
    <name evidence="1" type="ORF">EV684_102143</name>
</gene>
<reference evidence="1 2" key="1">
    <citation type="submission" date="2019-03" db="EMBL/GenBank/DDBJ databases">
        <title>Genomic Encyclopedia of Type Strains, Phase IV (KMG-IV): sequencing the most valuable type-strain genomes for metagenomic binning, comparative biology and taxonomic classification.</title>
        <authorList>
            <person name="Goeker M."/>
        </authorList>
    </citation>
    <scope>NUCLEOTIDE SEQUENCE [LARGE SCALE GENOMIC DNA]</scope>
    <source>
        <strain evidence="1 2">DSM 1709</strain>
    </source>
</reference>
<name>A0A4R2MCU3_RUBGE</name>
<dbReference type="GeneID" id="99685070"/>
<dbReference type="AlphaFoldDB" id="A0A4R2MCU3"/>
<evidence type="ECO:0000313" key="2">
    <source>
        <dbReference type="Proteomes" id="UP000295106"/>
    </source>
</evidence>
<dbReference type="Proteomes" id="UP000295106">
    <property type="component" value="Unassembled WGS sequence"/>
</dbReference>
<protein>
    <submittedName>
        <fullName evidence="1">Uncharacterized protein</fullName>
    </submittedName>
</protein>
<sequence length="55" mass="5765">MATDRYQCWRRAGVALLLVAMPAFGGDAGLVIEDLDGELPRLLVHAGRAGTGLAV</sequence>
<dbReference type="RefSeq" id="WP_165908391.1">
    <property type="nucleotide sequence ID" value="NZ_CP181386.1"/>
</dbReference>
<organism evidence="1 2">
    <name type="scientific">Rubrivivax gelatinosus</name>
    <name type="common">Rhodocyclus gelatinosus</name>
    <name type="synonym">Rhodopseudomonas gelatinosa</name>
    <dbReference type="NCBI Taxonomy" id="28068"/>
    <lineage>
        <taxon>Bacteria</taxon>
        <taxon>Pseudomonadati</taxon>
        <taxon>Pseudomonadota</taxon>
        <taxon>Betaproteobacteria</taxon>
        <taxon>Burkholderiales</taxon>
        <taxon>Sphaerotilaceae</taxon>
        <taxon>Rubrivivax</taxon>
    </lineage>
</organism>
<evidence type="ECO:0000313" key="1">
    <source>
        <dbReference type="EMBL" id="TCP04390.1"/>
    </source>
</evidence>
<comment type="caution">
    <text evidence="1">The sequence shown here is derived from an EMBL/GenBank/DDBJ whole genome shotgun (WGS) entry which is preliminary data.</text>
</comment>